<dbReference type="Proteomes" id="UP000664132">
    <property type="component" value="Unassembled WGS sequence"/>
</dbReference>
<dbReference type="OrthoDB" id="4781at2759"/>
<feature type="domain" description="GH16" evidence="3">
    <location>
        <begin position="74"/>
        <end position="395"/>
    </location>
</feature>
<keyword evidence="2" id="KW-0472">Membrane</keyword>
<evidence type="ECO:0000313" key="4">
    <source>
        <dbReference type="EMBL" id="KAG4424149.1"/>
    </source>
</evidence>
<evidence type="ECO:0000313" key="5">
    <source>
        <dbReference type="Proteomes" id="UP000664132"/>
    </source>
</evidence>
<feature type="transmembrane region" description="Helical" evidence="2">
    <location>
        <begin position="76"/>
        <end position="96"/>
    </location>
</feature>
<dbReference type="GO" id="GO:0005975">
    <property type="term" value="P:carbohydrate metabolic process"/>
    <property type="evidence" value="ECO:0007669"/>
    <property type="project" value="InterPro"/>
</dbReference>
<dbReference type="PROSITE" id="PS51762">
    <property type="entry name" value="GH16_2"/>
    <property type="match status" value="1"/>
</dbReference>
<keyword evidence="2" id="KW-0812">Transmembrane</keyword>
<dbReference type="Gene3D" id="2.60.120.200">
    <property type="match status" value="1"/>
</dbReference>
<dbReference type="GO" id="GO:0004553">
    <property type="term" value="F:hydrolase activity, hydrolyzing O-glycosyl compounds"/>
    <property type="evidence" value="ECO:0007669"/>
    <property type="project" value="InterPro"/>
</dbReference>
<keyword evidence="5" id="KW-1185">Reference proteome</keyword>
<name>A0A8H8BUG7_9HELO</name>
<comment type="similarity">
    <text evidence="1">Belongs to the glycosyl hydrolase 16 family.</text>
</comment>
<evidence type="ECO:0000256" key="1">
    <source>
        <dbReference type="ARBA" id="ARBA00006865"/>
    </source>
</evidence>
<dbReference type="EMBL" id="JAFJYH010000024">
    <property type="protein sequence ID" value="KAG4424149.1"/>
    <property type="molecule type" value="Genomic_DNA"/>
</dbReference>
<organism evidence="4 5">
    <name type="scientific">Cadophora malorum</name>
    <dbReference type="NCBI Taxonomy" id="108018"/>
    <lineage>
        <taxon>Eukaryota</taxon>
        <taxon>Fungi</taxon>
        <taxon>Dikarya</taxon>
        <taxon>Ascomycota</taxon>
        <taxon>Pezizomycotina</taxon>
        <taxon>Leotiomycetes</taxon>
        <taxon>Helotiales</taxon>
        <taxon>Ploettnerulaceae</taxon>
        <taxon>Cadophora</taxon>
    </lineage>
</organism>
<dbReference type="PANTHER" id="PTHR10963:SF55">
    <property type="entry name" value="GLYCOSIDE HYDROLASE FAMILY 16 PROTEIN"/>
    <property type="match status" value="1"/>
</dbReference>
<dbReference type="InterPro" id="IPR000757">
    <property type="entry name" value="Beta-glucanase-like"/>
</dbReference>
<dbReference type="InterPro" id="IPR013320">
    <property type="entry name" value="ConA-like_dom_sf"/>
</dbReference>
<proteinExistence type="inferred from homology"/>
<evidence type="ECO:0000256" key="2">
    <source>
        <dbReference type="SAM" id="Phobius"/>
    </source>
</evidence>
<comment type="caution">
    <text evidence="4">The sequence shown here is derived from an EMBL/GenBank/DDBJ whole genome shotgun (WGS) entry which is preliminary data.</text>
</comment>
<accession>A0A8H8BUG7</accession>
<dbReference type="InterPro" id="IPR050546">
    <property type="entry name" value="Glycosyl_Hydrlase_16"/>
</dbReference>
<dbReference type="PANTHER" id="PTHR10963">
    <property type="entry name" value="GLYCOSYL HYDROLASE-RELATED"/>
    <property type="match status" value="1"/>
</dbReference>
<protein>
    <recommendedName>
        <fullName evidence="3">GH16 domain-containing protein</fullName>
    </recommendedName>
</protein>
<dbReference type="AlphaFoldDB" id="A0A8H8BUG7"/>
<reference evidence="4" key="1">
    <citation type="submission" date="2021-02" db="EMBL/GenBank/DDBJ databases">
        <title>Genome sequence Cadophora malorum strain M34.</title>
        <authorList>
            <person name="Stefanovic E."/>
            <person name="Vu D."/>
            <person name="Scully C."/>
            <person name="Dijksterhuis J."/>
            <person name="Roader J."/>
            <person name="Houbraken J."/>
        </authorList>
    </citation>
    <scope>NUCLEOTIDE SEQUENCE</scope>
    <source>
        <strain evidence="4">M34</strain>
    </source>
</reference>
<keyword evidence="2" id="KW-1133">Transmembrane helix</keyword>
<evidence type="ECO:0000259" key="3">
    <source>
        <dbReference type="PROSITE" id="PS51762"/>
    </source>
</evidence>
<dbReference type="SUPFAM" id="SSF49899">
    <property type="entry name" value="Concanavalin A-like lectins/glucanases"/>
    <property type="match status" value="1"/>
</dbReference>
<sequence>MFSKLFARKVIVVESTPQTPAANVDRISQIVSNPGSLDIIRQGDVRARGSKRGQSYRLITEYEQPWLKDKRMGRTWINNVIIYGFMFLGLAVSGYICYSKAQTVVKHDYCLIMDDNFSTLNPTFWSHEIQTGGYGFVPSYLLPWVRSKLTKVSSTGSFDWTTADSANSYVNAEGLHIRPTLTNLTTDITNAQIDNGYTVNLTRTGECTSSTVSSCAIQSNRTLGSIIPPVRSARLTTKGKKSISGEMDLMEARGNNYSFPDGGRDVFTSTLHWGPSVTTDAYWRATKGKRLRRSDYSNGYHTFGLEWSKDSISTYLDFQLQQVFYWNFKKEPDMWKRGYFSSQTTNGTFIQNPWAQSATVNAPFDKPFYLILNVAIGSQNGWFRDAVGGKPWVDGGATAVRDFWSAAGSWLPTWGAGDEGSLTVKSVKMWEEGKC</sequence>
<gene>
    <name evidence="4" type="ORF">IFR04_002703</name>
</gene>